<dbReference type="InterPro" id="IPR015943">
    <property type="entry name" value="WD40/YVTN_repeat-like_dom_sf"/>
</dbReference>
<dbReference type="InterPro" id="IPR002372">
    <property type="entry name" value="PQQ_rpt_dom"/>
</dbReference>
<feature type="domain" description="Pyrrolo-quinoline quinone repeat" evidence="2">
    <location>
        <begin position="178"/>
        <end position="297"/>
    </location>
</feature>
<proteinExistence type="predicted"/>
<feature type="compositionally biased region" description="Polar residues" evidence="1">
    <location>
        <begin position="43"/>
        <end position="63"/>
    </location>
</feature>
<organism evidence="3 4">
    <name type="scientific">Haloarchaeobius iranensis</name>
    <dbReference type="NCBI Taxonomy" id="996166"/>
    <lineage>
        <taxon>Archaea</taxon>
        <taxon>Methanobacteriati</taxon>
        <taxon>Methanobacteriota</taxon>
        <taxon>Stenosarchaea group</taxon>
        <taxon>Halobacteria</taxon>
        <taxon>Halobacteriales</taxon>
        <taxon>Halorubellaceae</taxon>
        <taxon>Haloarchaeobius</taxon>
    </lineage>
</organism>
<feature type="domain" description="Pyrrolo-quinoline quinone repeat" evidence="2">
    <location>
        <begin position="301"/>
        <end position="357"/>
    </location>
</feature>
<dbReference type="PANTHER" id="PTHR34512">
    <property type="entry name" value="CELL SURFACE PROTEIN"/>
    <property type="match status" value="1"/>
</dbReference>
<accession>A0A1G9ZI28</accession>
<keyword evidence="4" id="KW-1185">Reference proteome</keyword>
<feature type="region of interest" description="Disordered" evidence="1">
    <location>
        <begin position="22"/>
        <end position="63"/>
    </location>
</feature>
<dbReference type="PROSITE" id="PS51257">
    <property type="entry name" value="PROKAR_LIPOPROTEIN"/>
    <property type="match status" value="1"/>
</dbReference>
<dbReference type="Gene3D" id="2.130.10.10">
    <property type="entry name" value="YVTN repeat-like/Quinoprotein amine dehydrogenase"/>
    <property type="match status" value="1"/>
</dbReference>
<evidence type="ECO:0000313" key="4">
    <source>
        <dbReference type="Proteomes" id="UP000199370"/>
    </source>
</evidence>
<gene>
    <name evidence="3" type="ORF">SAMN05192554_12029</name>
</gene>
<dbReference type="EMBL" id="FNIA01000020">
    <property type="protein sequence ID" value="SDN20173.1"/>
    <property type="molecule type" value="Genomic_DNA"/>
</dbReference>
<dbReference type="PANTHER" id="PTHR34512:SF30">
    <property type="entry name" value="OUTER MEMBRANE PROTEIN ASSEMBLY FACTOR BAMB"/>
    <property type="match status" value="1"/>
</dbReference>
<evidence type="ECO:0000256" key="1">
    <source>
        <dbReference type="SAM" id="MobiDB-lite"/>
    </source>
</evidence>
<feature type="compositionally biased region" description="Polar residues" evidence="1">
    <location>
        <begin position="22"/>
        <end position="33"/>
    </location>
</feature>
<dbReference type="InterPro" id="IPR018391">
    <property type="entry name" value="PQQ_b-propeller_rpt"/>
</dbReference>
<dbReference type="Gene3D" id="2.40.128.630">
    <property type="match status" value="1"/>
</dbReference>
<dbReference type="SMART" id="SM00564">
    <property type="entry name" value="PQQ"/>
    <property type="match status" value="5"/>
</dbReference>
<protein>
    <submittedName>
        <fullName evidence="3">Outer membrane protein assembly factor BamB, contains PQQ-like beta-propeller repeat</fullName>
    </submittedName>
</protein>
<dbReference type="AlphaFoldDB" id="A0A1G9ZI28"/>
<dbReference type="SUPFAM" id="SSF50998">
    <property type="entry name" value="Quinoprotein alcohol dehydrogenase-like"/>
    <property type="match status" value="2"/>
</dbReference>
<reference evidence="3 4" key="1">
    <citation type="submission" date="2016-10" db="EMBL/GenBank/DDBJ databases">
        <authorList>
            <person name="de Groot N.N."/>
        </authorList>
    </citation>
    <scope>NUCLEOTIDE SEQUENCE [LARGE SCALE GENOMIC DNA]</scope>
    <source>
        <strain evidence="4">EB21,IBRC-M 10013,KCTC 4048</strain>
    </source>
</reference>
<dbReference type="Pfam" id="PF13360">
    <property type="entry name" value="PQQ_2"/>
    <property type="match status" value="2"/>
</dbReference>
<evidence type="ECO:0000259" key="2">
    <source>
        <dbReference type="Pfam" id="PF13360"/>
    </source>
</evidence>
<dbReference type="InterPro" id="IPR011047">
    <property type="entry name" value="Quinoprotein_ADH-like_sf"/>
</dbReference>
<dbReference type="Proteomes" id="UP000199370">
    <property type="component" value="Unassembled WGS sequence"/>
</dbReference>
<dbReference type="RefSeq" id="WP_089735275.1">
    <property type="nucleotide sequence ID" value="NZ_FNIA01000020.1"/>
</dbReference>
<name>A0A1G9ZI28_9EURY</name>
<dbReference type="STRING" id="996166.SAMN05192554_12029"/>
<evidence type="ECO:0000313" key="3">
    <source>
        <dbReference type="EMBL" id="SDN20173.1"/>
    </source>
</evidence>
<sequence length="384" mass="40896">MKRRQVLAAIGVSTLSGCAALTQGTSNKNSPTTLRDKPGECANSPQWESLQGNPQRTGTYTETSPAFTETTSEVVFGRTVEGTTPVVGEYHIYVTGTDGLYALSRDSKSTVWSKTISDFQSLSPLVVCDLVVFQTGNQISAFDTDDGTLRWDRDFVTGLGEASPLATSDAIYAAEQSSVSSLTFSGERNWEALNGDHAIHGIAASDDRLFVTASVPDDGGGAVHALTLDDGEHEWRTEGIESHGEPVVGPDAVYVLERDGPVHALDRGSGERRWQVDVESSANEAPPTLDIASNTLFTPTNSEVIAIDTESRDVQWRTDVGGSDSGIAKCGDRLYVPGRNVTELDATTGEVLWESTEYAGTGPAAVTSNALWVNAGQELVTFAP</sequence>